<evidence type="ECO:0000313" key="3">
    <source>
        <dbReference type="Proteomes" id="UP000465240"/>
    </source>
</evidence>
<evidence type="ECO:0000313" key="4">
    <source>
        <dbReference type="Proteomes" id="UP001229081"/>
    </source>
</evidence>
<dbReference type="KEGG" id="mpag:C0J29_30520"/>
<reference evidence="1 3" key="1">
    <citation type="journal article" date="2019" name="Emerg. Microbes Infect.">
        <title>Comprehensive subspecies identification of 175 nontuberculous mycobacteria species based on 7547 genomic profiles.</title>
        <authorList>
            <person name="Matsumoto Y."/>
            <person name="Kinjo T."/>
            <person name="Motooka D."/>
            <person name="Nabeya D."/>
            <person name="Jung N."/>
            <person name="Uechi K."/>
            <person name="Horii T."/>
            <person name="Iida T."/>
            <person name="Fujita J."/>
            <person name="Nakamura S."/>
        </authorList>
    </citation>
    <scope>NUCLEOTIDE SEQUENCE [LARGE SCALE GENOMIC DNA]</scope>
    <source>
        <strain evidence="1 3">JCM 18565</strain>
    </source>
</reference>
<organism evidence="2 4">
    <name type="scientific">Mycobacterium paragordonae</name>
    <dbReference type="NCBI Taxonomy" id="1389713"/>
    <lineage>
        <taxon>Bacteria</taxon>
        <taxon>Bacillati</taxon>
        <taxon>Actinomycetota</taxon>
        <taxon>Actinomycetes</taxon>
        <taxon>Mycobacteriales</taxon>
        <taxon>Mycobacteriaceae</taxon>
        <taxon>Mycobacterium</taxon>
    </lineage>
</organism>
<accession>A0AAJ1S9R2</accession>
<sequence>MAISPLAGRHATYVVRHECADADWKSIFAHPKFEARLLGARKLLFTTRAGPSDQYRAMRDKIINLLECHPREFRKRI</sequence>
<keyword evidence="3" id="KW-1185">Reference proteome</keyword>
<name>A0AAJ1S9R2_9MYCO</name>
<protein>
    <submittedName>
        <fullName evidence="2">Uncharacterized protein</fullName>
    </submittedName>
</protein>
<dbReference type="EMBL" id="BLKX01000002">
    <property type="protein sequence ID" value="GFG82938.1"/>
    <property type="molecule type" value="Genomic_DNA"/>
</dbReference>
<proteinExistence type="predicted"/>
<dbReference type="Proteomes" id="UP001229081">
    <property type="component" value="Unassembled WGS sequence"/>
</dbReference>
<reference evidence="2" key="3">
    <citation type="submission" date="2023-06" db="EMBL/GenBank/DDBJ databases">
        <title>Identification of two novel mycobacterium reveal diversities and complexities of Mycobacterium gordonae clade.</title>
        <authorList>
            <person name="Matsumoto Y."/>
            <person name="Nakamura S."/>
            <person name="Motooka D."/>
            <person name="Fukushima K."/>
        </authorList>
    </citation>
    <scope>NUCLEOTIDE SEQUENCE</scope>
    <source>
        <strain evidence="2">TY812</strain>
    </source>
</reference>
<dbReference type="AlphaFoldDB" id="A0AAJ1S9R2"/>
<dbReference type="RefSeq" id="WP_120795074.1">
    <property type="nucleotide sequence ID" value="NZ_BLKX01000002.1"/>
</dbReference>
<reference evidence="1" key="2">
    <citation type="submission" date="2020-02" db="EMBL/GenBank/DDBJ databases">
        <authorList>
            <person name="Matsumoto Y."/>
            <person name="Kinjo T."/>
            <person name="Motooka D."/>
            <person name="Nabeya D."/>
            <person name="Jung N."/>
            <person name="Uechi K."/>
            <person name="Horii T."/>
            <person name="Iida T."/>
            <person name="Fujita J."/>
            <person name="Nakamura S."/>
        </authorList>
    </citation>
    <scope>NUCLEOTIDE SEQUENCE</scope>
    <source>
        <strain evidence="1">JCM 18565</strain>
        <plasmid evidence="1">pJCM18565</plasmid>
    </source>
</reference>
<geneLocation type="plasmid" evidence="1">
    <name>pJCM18565</name>
</geneLocation>
<evidence type="ECO:0000313" key="1">
    <source>
        <dbReference type="EMBL" id="GFG82938.1"/>
    </source>
</evidence>
<keyword evidence="1" id="KW-0614">Plasmid</keyword>
<comment type="caution">
    <text evidence="2">The sequence shown here is derived from an EMBL/GenBank/DDBJ whole genome shotgun (WGS) entry which is preliminary data.</text>
</comment>
<dbReference type="EMBL" id="JAUFSA010000005">
    <property type="protein sequence ID" value="MDP7739375.1"/>
    <property type="molecule type" value="Genomic_DNA"/>
</dbReference>
<gene>
    <name evidence="1" type="ORF">MPRG_62140</name>
    <name evidence="2" type="ORF">QXL92_32085</name>
</gene>
<dbReference type="Proteomes" id="UP000465240">
    <property type="component" value="Unassembled WGS sequence"/>
</dbReference>
<evidence type="ECO:0000313" key="2">
    <source>
        <dbReference type="EMBL" id="MDP7739375.1"/>
    </source>
</evidence>